<sequence length="457" mass="49346">MNAPHSPAYDGDPPSRVVAFYRQRGGGVEIANAPVLDGETAELPPRDRLKGCGLRLFGADGLEYLDAVSGTFNLSLGYNHPAVVRGVRAQLERIVHISSHFSGEVVETVKRKLLAHAPPGIDAVWLRDVTGSTAVEGAIKFAQKYTGKTDVISLFHSHHGQTAYTTAISGNAFRRANQPDATSSHSIKVPAPYCHRCFFGAEYPGCGLPCVSRIQDFIDYASSGRVAAVIVEPVQGNGGNIVPPHGYFDELRALCDRNGMLLILDEVQTGIGRTGHMYASETFGIRPDLVVIAKGLGGIGIPVAAILMRSPLLVLDGHEHSFTSGANLVALAAAEATLDTITAPGFLENVRRKSILLRRCLESIGRDSQIVSDVRGVGFMWGLEVVDAARRPSSEVTERIIEVALRKHRLILRNARYGRGNVLKVRPALVATEADLIEITQRLREAIAEVEDGVTRE</sequence>
<dbReference type="InterPro" id="IPR049704">
    <property type="entry name" value="Aminotrans_3_PPA_site"/>
</dbReference>
<dbReference type="InterPro" id="IPR005814">
    <property type="entry name" value="Aminotrans_3"/>
</dbReference>
<keyword evidence="7" id="KW-1185">Reference proteome</keyword>
<dbReference type="InterPro" id="IPR015424">
    <property type="entry name" value="PyrdxlP-dep_Trfase"/>
</dbReference>
<comment type="cofactor">
    <cofactor evidence="1">
        <name>pyridoxal 5'-phosphate</name>
        <dbReference type="ChEBI" id="CHEBI:597326"/>
    </cofactor>
</comment>
<evidence type="ECO:0000256" key="4">
    <source>
        <dbReference type="ARBA" id="ARBA00022898"/>
    </source>
</evidence>
<organism evidence="6 7">
    <name type="scientific">Dokdonella soli</name>
    <dbReference type="NCBI Taxonomy" id="529810"/>
    <lineage>
        <taxon>Bacteria</taxon>
        <taxon>Pseudomonadati</taxon>
        <taxon>Pseudomonadota</taxon>
        <taxon>Gammaproteobacteria</taxon>
        <taxon>Lysobacterales</taxon>
        <taxon>Rhodanobacteraceae</taxon>
        <taxon>Dokdonella</taxon>
    </lineage>
</organism>
<evidence type="ECO:0000256" key="3">
    <source>
        <dbReference type="ARBA" id="ARBA00022679"/>
    </source>
</evidence>
<keyword evidence="2 6" id="KW-0032">Aminotransferase</keyword>
<dbReference type="CDD" id="cd00610">
    <property type="entry name" value="OAT_like"/>
    <property type="match status" value="1"/>
</dbReference>
<comment type="similarity">
    <text evidence="5">Belongs to the class-III pyridoxal-phosphate-dependent aminotransferase family.</text>
</comment>
<evidence type="ECO:0000313" key="7">
    <source>
        <dbReference type="Proteomes" id="UP001501523"/>
    </source>
</evidence>
<dbReference type="InterPro" id="IPR015422">
    <property type="entry name" value="PyrdxlP-dep_Trfase_small"/>
</dbReference>
<comment type="caution">
    <text evidence="6">The sequence shown here is derived from an EMBL/GenBank/DDBJ whole genome shotgun (WGS) entry which is preliminary data.</text>
</comment>
<accession>A0ABP3TNS2</accession>
<keyword evidence="4 5" id="KW-0663">Pyridoxal phosphate</keyword>
<evidence type="ECO:0000313" key="6">
    <source>
        <dbReference type="EMBL" id="GAA0713857.1"/>
    </source>
</evidence>
<dbReference type="RefSeq" id="WP_343789713.1">
    <property type="nucleotide sequence ID" value="NZ_BAAAEU010000007.1"/>
</dbReference>
<evidence type="ECO:0000256" key="5">
    <source>
        <dbReference type="RuleBase" id="RU003560"/>
    </source>
</evidence>
<dbReference type="GO" id="GO:0008483">
    <property type="term" value="F:transaminase activity"/>
    <property type="evidence" value="ECO:0007669"/>
    <property type="project" value="UniProtKB-KW"/>
</dbReference>
<name>A0ABP3TNS2_9GAMM</name>
<dbReference type="Pfam" id="PF00202">
    <property type="entry name" value="Aminotran_3"/>
    <property type="match status" value="1"/>
</dbReference>
<dbReference type="PIRSF" id="PIRSF000521">
    <property type="entry name" value="Transaminase_4ab_Lys_Orn"/>
    <property type="match status" value="1"/>
</dbReference>
<protein>
    <submittedName>
        <fullName evidence="6">Aspartate aminotransferase family protein</fullName>
    </submittedName>
</protein>
<keyword evidence="3" id="KW-0808">Transferase</keyword>
<dbReference type="InterPro" id="IPR015421">
    <property type="entry name" value="PyrdxlP-dep_Trfase_major"/>
</dbReference>
<dbReference type="PANTHER" id="PTHR11986">
    <property type="entry name" value="AMINOTRANSFERASE CLASS III"/>
    <property type="match status" value="1"/>
</dbReference>
<evidence type="ECO:0000256" key="1">
    <source>
        <dbReference type="ARBA" id="ARBA00001933"/>
    </source>
</evidence>
<dbReference type="SUPFAM" id="SSF53383">
    <property type="entry name" value="PLP-dependent transferases"/>
    <property type="match status" value="1"/>
</dbReference>
<dbReference type="PANTHER" id="PTHR11986:SF79">
    <property type="entry name" value="ACETYLORNITHINE AMINOTRANSFERASE, MITOCHONDRIAL"/>
    <property type="match status" value="1"/>
</dbReference>
<dbReference type="EMBL" id="BAAAEU010000007">
    <property type="protein sequence ID" value="GAA0713857.1"/>
    <property type="molecule type" value="Genomic_DNA"/>
</dbReference>
<dbReference type="InterPro" id="IPR050103">
    <property type="entry name" value="Class-III_PLP-dep_AT"/>
</dbReference>
<dbReference type="Proteomes" id="UP001501523">
    <property type="component" value="Unassembled WGS sequence"/>
</dbReference>
<evidence type="ECO:0000256" key="2">
    <source>
        <dbReference type="ARBA" id="ARBA00022576"/>
    </source>
</evidence>
<dbReference type="Gene3D" id="3.90.1150.10">
    <property type="entry name" value="Aspartate Aminotransferase, domain 1"/>
    <property type="match status" value="1"/>
</dbReference>
<dbReference type="Gene3D" id="3.40.640.10">
    <property type="entry name" value="Type I PLP-dependent aspartate aminotransferase-like (Major domain)"/>
    <property type="match status" value="1"/>
</dbReference>
<reference evidence="7" key="1">
    <citation type="journal article" date="2019" name="Int. J. Syst. Evol. Microbiol.">
        <title>The Global Catalogue of Microorganisms (GCM) 10K type strain sequencing project: providing services to taxonomists for standard genome sequencing and annotation.</title>
        <authorList>
            <consortium name="The Broad Institute Genomics Platform"/>
            <consortium name="The Broad Institute Genome Sequencing Center for Infectious Disease"/>
            <person name="Wu L."/>
            <person name="Ma J."/>
        </authorList>
    </citation>
    <scope>NUCLEOTIDE SEQUENCE [LARGE SCALE GENOMIC DNA]</scope>
    <source>
        <strain evidence="7">JCM 15421</strain>
    </source>
</reference>
<dbReference type="PROSITE" id="PS00600">
    <property type="entry name" value="AA_TRANSFER_CLASS_3"/>
    <property type="match status" value="1"/>
</dbReference>
<gene>
    <name evidence="6" type="ORF">GCM10009105_17690</name>
</gene>
<proteinExistence type="inferred from homology"/>